<organism evidence="2 3">
    <name type="scientific">Homoserinibacter gongjuensis</name>
    <dbReference type="NCBI Taxonomy" id="1162968"/>
    <lineage>
        <taxon>Bacteria</taxon>
        <taxon>Bacillati</taxon>
        <taxon>Actinomycetota</taxon>
        <taxon>Actinomycetes</taxon>
        <taxon>Micrococcales</taxon>
        <taxon>Microbacteriaceae</taxon>
        <taxon>Homoserinibacter</taxon>
    </lineage>
</organism>
<gene>
    <name evidence="2" type="primary">galM</name>
    <name evidence="2" type="ORF">GCM10025869_18410</name>
</gene>
<dbReference type="SUPFAM" id="SSF74650">
    <property type="entry name" value="Galactose mutarotase-like"/>
    <property type="match status" value="1"/>
</dbReference>
<dbReference type="InterPro" id="IPR008183">
    <property type="entry name" value="Aldose_1/G6P_1-epimerase"/>
</dbReference>
<feature type="region of interest" description="Disordered" evidence="1">
    <location>
        <begin position="1"/>
        <end position="21"/>
    </location>
</feature>
<reference evidence="3" key="1">
    <citation type="journal article" date="2019" name="Int. J. Syst. Evol. Microbiol.">
        <title>The Global Catalogue of Microorganisms (GCM) 10K type strain sequencing project: providing services to taxonomists for standard genome sequencing and annotation.</title>
        <authorList>
            <consortium name="The Broad Institute Genomics Platform"/>
            <consortium name="The Broad Institute Genome Sequencing Center for Infectious Disease"/>
            <person name="Wu L."/>
            <person name="Ma J."/>
        </authorList>
    </citation>
    <scope>NUCLEOTIDE SEQUENCE [LARGE SCALE GENOMIC DNA]</scope>
    <source>
        <strain evidence="3">NBRC 108755</strain>
    </source>
</reference>
<evidence type="ECO:0000313" key="2">
    <source>
        <dbReference type="EMBL" id="GMA91312.1"/>
    </source>
</evidence>
<sequence length="279" mass="30280">MHERELAERTPPTRIPSHGHGIVLAPWPNRVRDARWTHDGTVQQLDVTDPGNNTAIHGLLRNTAYRISQRSDDAVTLTATIHPQHGWPFLLDTAVRYALSDEGLTVTHTATNRGSTAAPWAVGAHPYLRIGAGPLEAVTLEVRGTHYLELDAQLLPVAVHEVEPGGDFDLSTPRALGELDLNVAYQDVATGRGGAAVLTSPDGDRTVVWQDPEFRWLQVFTPRNFPHVAANGSSSPALAVALEPMTAAPDALNSGEGLVWLEPGERWEASWGIRYEGNA</sequence>
<dbReference type="Pfam" id="PF01263">
    <property type="entry name" value="Aldose_epim"/>
    <property type="match status" value="1"/>
</dbReference>
<dbReference type="InterPro" id="IPR011013">
    <property type="entry name" value="Gal_mutarotase_sf_dom"/>
</dbReference>
<dbReference type="Gene3D" id="2.70.98.10">
    <property type="match status" value="1"/>
</dbReference>
<dbReference type="PANTHER" id="PTHR10091:SF0">
    <property type="entry name" value="GALACTOSE MUTAROTASE"/>
    <property type="match status" value="1"/>
</dbReference>
<protein>
    <submittedName>
        <fullName evidence="2">Aldose 1-epimerase</fullName>
    </submittedName>
</protein>
<dbReference type="InterPro" id="IPR037480">
    <property type="entry name" value="YihR-like"/>
</dbReference>
<keyword evidence="3" id="KW-1185">Reference proteome</keyword>
<dbReference type="PANTHER" id="PTHR10091">
    <property type="entry name" value="ALDOSE-1-EPIMERASE"/>
    <property type="match status" value="1"/>
</dbReference>
<dbReference type="InterPro" id="IPR014718">
    <property type="entry name" value="GH-type_carb-bd"/>
</dbReference>
<dbReference type="EMBL" id="BSVA01000001">
    <property type="protein sequence ID" value="GMA91312.1"/>
    <property type="molecule type" value="Genomic_DNA"/>
</dbReference>
<dbReference type="CDD" id="cd09022">
    <property type="entry name" value="Aldose_epim_Ec_YihR"/>
    <property type="match status" value="1"/>
</dbReference>
<dbReference type="Proteomes" id="UP001157069">
    <property type="component" value="Unassembled WGS sequence"/>
</dbReference>
<evidence type="ECO:0000313" key="3">
    <source>
        <dbReference type="Proteomes" id="UP001157069"/>
    </source>
</evidence>
<comment type="caution">
    <text evidence="2">The sequence shown here is derived from an EMBL/GenBank/DDBJ whole genome shotgun (WGS) entry which is preliminary data.</text>
</comment>
<accession>A0ABQ6JUC0</accession>
<name>A0ABQ6JUC0_9MICO</name>
<evidence type="ECO:0000256" key="1">
    <source>
        <dbReference type="SAM" id="MobiDB-lite"/>
    </source>
</evidence>
<proteinExistence type="predicted"/>